<comment type="similarity">
    <text evidence="6">Belongs to the TRAFAC class OBG-HflX-like GTPase superfamily. OBG GTPase family. YchF/OLA1 subfamily.</text>
</comment>
<proteinExistence type="inferred from homology"/>
<dbReference type="Pfam" id="PF06071">
    <property type="entry name" value="YchF-GTPase_C"/>
    <property type="match status" value="1"/>
</dbReference>
<dbReference type="Gene3D" id="1.10.150.300">
    <property type="entry name" value="TGS-like domain"/>
    <property type="match status" value="1"/>
</dbReference>
<dbReference type="InterPro" id="IPR004396">
    <property type="entry name" value="ATPase_YchF/OLA1"/>
</dbReference>
<dbReference type="PROSITE" id="PS51710">
    <property type="entry name" value="G_OBG"/>
    <property type="match status" value="1"/>
</dbReference>
<dbReference type="InterPro" id="IPR012675">
    <property type="entry name" value="Beta-grasp_dom_sf"/>
</dbReference>
<keyword evidence="5" id="KW-0460">Magnesium</keyword>
<dbReference type="NCBIfam" id="TIGR00092">
    <property type="entry name" value="redox-regulated ATPase YchF"/>
    <property type="match status" value="1"/>
</dbReference>
<keyword evidence="4 6" id="KW-0067">ATP-binding</keyword>
<reference evidence="9" key="1">
    <citation type="submission" date="2019-01" db="EMBL/GenBank/DDBJ databases">
        <authorList>
            <consortium name="Pathogen Informatics"/>
        </authorList>
    </citation>
    <scope>NUCLEOTIDE SEQUENCE [LARGE SCALE GENOMIC DNA]</scope>
    <source>
        <strain evidence="9">NCTC10113</strain>
    </source>
</reference>
<dbReference type="GO" id="GO:0005525">
    <property type="term" value="F:GTP binding"/>
    <property type="evidence" value="ECO:0007669"/>
    <property type="project" value="InterPro"/>
</dbReference>
<dbReference type="InterPro" id="IPR041706">
    <property type="entry name" value="YchF_N"/>
</dbReference>
<dbReference type="GO" id="GO:0016887">
    <property type="term" value="F:ATP hydrolysis activity"/>
    <property type="evidence" value="ECO:0007669"/>
    <property type="project" value="UniProtKB-UniRule"/>
</dbReference>
<evidence type="ECO:0000313" key="9">
    <source>
        <dbReference type="EMBL" id="VEU56246.1"/>
    </source>
</evidence>
<evidence type="ECO:0000256" key="2">
    <source>
        <dbReference type="ARBA" id="ARBA00022723"/>
    </source>
</evidence>
<sequence>MSLKAGIVGLPNVGKSTLFSALTLHEAEAANYPFTTIEPNIAIVNLEDERLNNLAKIVNTKKIVPATFQFVDIAGLVKGASQGEGLGNKFLTNIREVDAIVHVIRCFENNNVVHVNNKINPLDDLNTINLELILADLQTIENVINRIGKKAQNSQDKELKQEFALALKLRECLQQEKLVRSLEFNEDELKIIKSYQLLTFKPTIYVANLDTNNFKDLNNAAHFQTLKKYLDEKNEILIPICIKIEQELSTFSDDEKQIFLSEYNISESGVKQIIKQSFYLLNQATYFTAGEIEAKAWVFRKGQNAAECAGIIHTDFEKKFVKAEIIKYEDYIKYNGEKGCKEAGKMNIEGRNYLMQDGDVCYFRIVK</sequence>
<evidence type="ECO:0000259" key="8">
    <source>
        <dbReference type="PROSITE" id="PS51880"/>
    </source>
</evidence>
<dbReference type="GO" id="GO:0005524">
    <property type="term" value="F:ATP binding"/>
    <property type="evidence" value="ECO:0007669"/>
    <property type="project" value="UniProtKB-UniRule"/>
</dbReference>
<keyword evidence="3 6" id="KW-0547">Nucleotide-binding</keyword>
<keyword evidence="2" id="KW-0479">Metal-binding</keyword>
<dbReference type="EMBL" id="LR214939">
    <property type="protein sequence ID" value="VEU56246.1"/>
    <property type="molecule type" value="Genomic_DNA"/>
</dbReference>
<keyword evidence="9" id="KW-0614">Plasmid</keyword>
<protein>
    <recommendedName>
        <fullName evidence="6">Ribosome-binding ATPase YchF</fullName>
    </recommendedName>
</protein>
<dbReference type="InterPro" id="IPR006073">
    <property type="entry name" value="GTP-bd"/>
</dbReference>
<dbReference type="RefSeq" id="WP_024544163.1">
    <property type="nucleotide sequence ID" value="NZ_LR214938.2"/>
</dbReference>
<comment type="cofactor">
    <cofactor evidence="1">
        <name>Mg(2+)</name>
        <dbReference type="ChEBI" id="CHEBI:18420"/>
    </cofactor>
</comment>
<dbReference type="AlphaFoldDB" id="A0A448ZYK4"/>
<dbReference type="FunFam" id="3.10.20.30:FF:000001">
    <property type="entry name" value="Ribosome-binding ATPase YchF"/>
    <property type="match status" value="1"/>
</dbReference>
<accession>A0A448ZYK4</accession>
<dbReference type="Pfam" id="PF01926">
    <property type="entry name" value="MMR_HSR1"/>
    <property type="match status" value="1"/>
</dbReference>
<dbReference type="SUPFAM" id="SSF52540">
    <property type="entry name" value="P-loop containing nucleoside triphosphate hydrolases"/>
    <property type="match status" value="1"/>
</dbReference>
<evidence type="ECO:0000256" key="5">
    <source>
        <dbReference type="ARBA" id="ARBA00022842"/>
    </source>
</evidence>
<gene>
    <name evidence="9" type="primary">engD_2</name>
    <name evidence="6" type="synonym">ychF</name>
    <name evidence="9" type="ORF">NCTC10113_01148</name>
</gene>
<evidence type="ECO:0000256" key="1">
    <source>
        <dbReference type="ARBA" id="ARBA00001946"/>
    </source>
</evidence>
<dbReference type="InterPro" id="IPR004095">
    <property type="entry name" value="TGS"/>
</dbReference>
<dbReference type="InterPro" id="IPR013029">
    <property type="entry name" value="YchF_C"/>
</dbReference>
<evidence type="ECO:0000256" key="3">
    <source>
        <dbReference type="ARBA" id="ARBA00022741"/>
    </source>
</evidence>
<evidence type="ECO:0000256" key="4">
    <source>
        <dbReference type="ARBA" id="ARBA00022840"/>
    </source>
</evidence>
<dbReference type="PANTHER" id="PTHR23305">
    <property type="entry name" value="OBG GTPASE FAMILY"/>
    <property type="match status" value="1"/>
</dbReference>
<name>A0A448ZYK4_METSV</name>
<geneLocation type="plasmid" evidence="9">
    <name>2</name>
</geneLocation>
<comment type="function">
    <text evidence="6">ATPase that binds to both the 70S ribosome and the 50S ribosomal subunit in a nucleotide-independent manner.</text>
</comment>
<feature type="binding site" evidence="6">
    <location>
        <begin position="12"/>
        <end position="17"/>
    </location>
    <ligand>
        <name>ATP</name>
        <dbReference type="ChEBI" id="CHEBI:30616"/>
    </ligand>
</feature>
<dbReference type="PRINTS" id="PR00326">
    <property type="entry name" value="GTP1OBG"/>
</dbReference>
<feature type="domain" description="TGS" evidence="8">
    <location>
        <begin position="282"/>
        <end position="365"/>
    </location>
</feature>
<dbReference type="GO" id="GO:0043023">
    <property type="term" value="F:ribosomal large subunit binding"/>
    <property type="evidence" value="ECO:0007669"/>
    <property type="project" value="UniProtKB-UniRule"/>
</dbReference>
<dbReference type="CDD" id="cd01900">
    <property type="entry name" value="YchF"/>
    <property type="match status" value="1"/>
</dbReference>
<dbReference type="PANTHER" id="PTHR23305:SF18">
    <property type="entry name" value="OBG-TYPE G DOMAIN-CONTAINING PROTEIN"/>
    <property type="match status" value="1"/>
</dbReference>
<dbReference type="GO" id="GO:0046872">
    <property type="term" value="F:metal ion binding"/>
    <property type="evidence" value="ECO:0007669"/>
    <property type="project" value="UniProtKB-KW"/>
</dbReference>
<dbReference type="Gene3D" id="3.40.50.300">
    <property type="entry name" value="P-loop containing nucleotide triphosphate hydrolases"/>
    <property type="match status" value="1"/>
</dbReference>
<dbReference type="PROSITE" id="PS51880">
    <property type="entry name" value="TGS"/>
    <property type="match status" value="1"/>
</dbReference>
<dbReference type="InterPro" id="IPR012676">
    <property type="entry name" value="TGS-like"/>
</dbReference>
<dbReference type="InterPro" id="IPR031167">
    <property type="entry name" value="G_OBG"/>
</dbReference>
<dbReference type="SUPFAM" id="SSF81271">
    <property type="entry name" value="TGS-like"/>
    <property type="match status" value="1"/>
</dbReference>
<dbReference type="Gene3D" id="3.10.20.30">
    <property type="match status" value="1"/>
</dbReference>
<dbReference type="InterPro" id="IPR027417">
    <property type="entry name" value="P-loop_NTPase"/>
</dbReference>
<dbReference type="HAMAP" id="MF_00944">
    <property type="entry name" value="YchF_OLA1_ATPase"/>
    <property type="match status" value="1"/>
</dbReference>
<dbReference type="PIRSF" id="PIRSF006641">
    <property type="entry name" value="CHP00092"/>
    <property type="match status" value="1"/>
</dbReference>
<organism evidence="9">
    <name type="scientific">Metamycoplasma salivarium</name>
    <name type="common">Mycoplasma salivarium</name>
    <dbReference type="NCBI Taxonomy" id="2124"/>
    <lineage>
        <taxon>Bacteria</taxon>
        <taxon>Bacillati</taxon>
        <taxon>Mycoplasmatota</taxon>
        <taxon>Mycoplasmoidales</taxon>
        <taxon>Metamycoplasmataceae</taxon>
        <taxon>Metamycoplasma</taxon>
    </lineage>
</organism>
<evidence type="ECO:0000259" key="7">
    <source>
        <dbReference type="PROSITE" id="PS51710"/>
    </source>
</evidence>
<dbReference type="GO" id="GO:0005737">
    <property type="term" value="C:cytoplasm"/>
    <property type="evidence" value="ECO:0007669"/>
    <property type="project" value="TreeGrafter"/>
</dbReference>
<dbReference type="FunFam" id="1.10.150.300:FF:000001">
    <property type="entry name" value="Ribosome-binding ATPase YchF"/>
    <property type="match status" value="1"/>
</dbReference>
<feature type="domain" description="OBG-type G" evidence="7">
    <location>
        <begin position="3"/>
        <end position="260"/>
    </location>
</feature>
<dbReference type="InterPro" id="IPR023192">
    <property type="entry name" value="TGS-like_dom_sf"/>
</dbReference>
<evidence type="ECO:0000256" key="6">
    <source>
        <dbReference type="HAMAP-Rule" id="MF_00944"/>
    </source>
</evidence>